<evidence type="ECO:0000256" key="1">
    <source>
        <dbReference type="ARBA" id="ARBA00022475"/>
    </source>
</evidence>
<dbReference type="InterPro" id="IPR010899">
    <property type="entry name" value="UPF0344"/>
</dbReference>
<sequence length="191" mass="22309">MFPPLIILRCRFSYFLTILSPFFQWKKHIIPCFRTIWYDTTNKRVASYDIVKRVYCADNMKNAAIANYIIARRDTCSMSSVDLHSSFWMIALTLFFISYILLRRQKVRGQLITHMILRLIYLFVLYTGIRLIIQLNAMPITLVKGSLALILIALMESILVRGKKGMHIPLLWILFFIDIVAVFYIGYAVIG</sequence>
<feature type="transmembrane region" description="Helical" evidence="5">
    <location>
        <begin position="171"/>
        <end position="190"/>
    </location>
</feature>
<keyword evidence="2 5" id="KW-0812">Transmembrane</keyword>
<keyword evidence="3 5" id="KW-1133">Transmembrane helix</keyword>
<evidence type="ECO:0000256" key="4">
    <source>
        <dbReference type="ARBA" id="ARBA00023136"/>
    </source>
</evidence>
<name>U1X465_ANEAE</name>
<evidence type="ECO:0000313" key="6">
    <source>
        <dbReference type="EMBL" id="ERI09318.1"/>
    </source>
</evidence>
<evidence type="ECO:0000256" key="5">
    <source>
        <dbReference type="SAM" id="Phobius"/>
    </source>
</evidence>
<dbReference type="HOGENOM" id="CLU_1418898_0_0_9"/>
<dbReference type="Proteomes" id="UP000016511">
    <property type="component" value="Unassembled WGS sequence"/>
</dbReference>
<proteinExistence type="predicted"/>
<dbReference type="Pfam" id="PF07457">
    <property type="entry name" value="DUF1516"/>
    <property type="match status" value="1"/>
</dbReference>
<evidence type="ECO:0000256" key="3">
    <source>
        <dbReference type="ARBA" id="ARBA00022989"/>
    </source>
</evidence>
<dbReference type="AlphaFoldDB" id="U1X465"/>
<protein>
    <submittedName>
        <fullName evidence="6">Uncharacterized protein</fullName>
    </submittedName>
</protein>
<evidence type="ECO:0000256" key="2">
    <source>
        <dbReference type="ARBA" id="ARBA00022692"/>
    </source>
</evidence>
<keyword evidence="1" id="KW-1003">Cell membrane</keyword>
<comment type="caution">
    <text evidence="6">The sequence shown here is derived from an EMBL/GenBank/DDBJ whole genome shotgun (WGS) entry which is preliminary data.</text>
</comment>
<dbReference type="PATRIC" id="fig|649747.3.peg.2343"/>
<dbReference type="EMBL" id="AWSJ01000160">
    <property type="protein sequence ID" value="ERI09318.1"/>
    <property type="molecule type" value="Genomic_DNA"/>
</dbReference>
<keyword evidence="7" id="KW-1185">Reference proteome</keyword>
<dbReference type="STRING" id="649747.HMPREF0083_02597"/>
<feature type="transmembrane region" description="Helical" evidence="5">
    <location>
        <begin position="87"/>
        <end position="103"/>
    </location>
</feature>
<organism evidence="6 7">
    <name type="scientific">Aneurinibacillus aneurinilyticus ATCC 12856</name>
    <dbReference type="NCBI Taxonomy" id="649747"/>
    <lineage>
        <taxon>Bacteria</taxon>
        <taxon>Bacillati</taxon>
        <taxon>Bacillota</taxon>
        <taxon>Bacilli</taxon>
        <taxon>Bacillales</taxon>
        <taxon>Paenibacillaceae</taxon>
        <taxon>Aneurinibacillus group</taxon>
        <taxon>Aneurinibacillus</taxon>
    </lineage>
</organism>
<gene>
    <name evidence="6" type="ORF">HMPREF0083_02597</name>
</gene>
<reference evidence="6 7" key="1">
    <citation type="submission" date="2013-08" db="EMBL/GenBank/DDBJ databases">
        <authorList>
            <person name="Weinstock G."/>
            <person name="Sodergren E."/>
            <person name="Wylie T."/>
            <person name="Fulton L."/>
            <person name="Fulton R."/>
            <person name="Fronick C."/>
            <person name="O'Laughlin M."/>
            <person name="Godfrey J."/>
            <person name="Miner T."/>
            <person name="Herter B."/>
            <person name="Appelbaum E."/>
            <person name="Cordes M."/>
            <person name="Lek S."/>
            <person name="Wollam A."/>
            <person name="Pepin K.H."/>
            <person name="Palsikar V.B."/>
            <person name="Mitreva M."/>
            <person name="Wilson R.K."/>
        </authorList>
    </citation>
    <scope>NUCLEOTIDE SEQUENCE [LARGE SCALE GENOMIC DNA]</scope>
    <source>
        <strain evidence="6 7">ATCC 12856</strain>
    </source>
</reference>
<feature type="transmembrane region" description="Helical" evidence="5">
    <location>
        <begin position="139"/>
        <end position="159"/>
    </location>
</feature>
<evidence type="ECO:0000313" key="7">
    <source>
        <dbReference type="Proteomes" id="UP000016511"/>
    </source>
</evidence>
<accession>U1X465</accession>
<keyword evidence="4 5" id="KW-0472">Membrane</keyword>
<feature type="transmembrane region" description="Helical" evidence="5">
    <location>
        <begin position="115"/>
        <end position="133"/>
    </location>
</feature>